<name>A0A7Y9EPS0_9ACTN</name>
<dbReference type="RefSeq" id="WP_218905770.1">
    <property type="nucleotide sequence ID" value="NZ_JACCBA010000001.1"/>
</dbReference>
<dbReference type="InterPro" id="IPR036237">
    <property type="entry name" value="Xyl_isomerase-like_sf"/>
</dbReference>
<evidence type="ECO:0000259" key="1">
    <source>
        <dbReference type="Pfam" id="PF01261"/>
    </source>
</evidence>
<protein>
    <submittedName>
        <fullName evidence="2">Sugar phosphate isomerase/epimerase</fullName>
    </submittedName>
</protein>
<dbReference type="Gene3D" id="3.20.20.150">
    <property type="entry name" value="Divalent-metal-dependent TIM barrel enzymes"/>
    <property type="match status" value="1"/>
</dbReference>
<dbReference type="Proteomes" id="UP000529783">
    <property type="component" value="Unassembled WGS sequence"/>
</dbReference>
<dbReference type="PANTHER" id="PTHR12110">
    <property type="entry name" value="HYDROXYPYRUVATE ISOMERASE"/>
    <property type="match status" value="1"/>
</dbReference>
<dbReference type="InterPro" id="IPR050312">
    <property type="entry name" value="IolE/XylAMocC-like"/>
</dbReference>
<dbReference type="Pfam" id="PF01261">
    <property type="entry name" value="AP_endonuc_2"/>
    <property type="match status" value="1"/>
</dbReference>
<dbReference type="EMBL" id="JACCBA010000001">
    <property type="protein sequence ID" value="NYD51662.1"/>
    <property type="molecule type" value="Genomic_DNA"/>
</dbReference>
<dbReference type="InterPro" id="IPR013022">
    <property type="entry name" value="Xyl_isomerase-like_TIM-brl"/>
</dbReference>
<sequence>MIDLAFSTLGVPGMPLPEVLGLAAREGYTGLELRCADGEAVRPDMPSPERRRAATACREAGVTPLCLASYIKIAAPGSDRPVLDDLRRHLELAADLGSPFLRVFPGGLDRPAAARRLNQVDADARDNGVRVLVETHDSHPRGRDVAALIADAPGAGAIWDVLHPRLAGEPPRATHAALADRLAYVQFKDVSPSRAPVPLGGGVLPLDEIGEVLARGRYRGWVSWEYEAAWFPEAAPLPTLLAAGRKWFSRLGTRP</sequence>
<reference evidence="2 3" key="1">
    <citation type="submission" date="2020-07" db="EMBL/GenBank/DDBJ databases">
        <title>Sequencing the genomes of 1000 actinobacteria strains.</title>
        <authorList>
            <person name="Klenk H.-P."/>
        </authorList>
    </citation>
    <scope>NUCLEOTIDE SEQUENCE [LARGE SCALE GENOMIC DNA]</scope>
    <source>
        <strain evidence="2 3">DSM 40398</strain>
    </source>
</reference>
<dbReference type="SUPFAM" id="SSF51658">
    <property type="entry name" value="Xylose isomerase-like"/>
    <property type="match status" value="1"/>
</dbReference>
<proteinExistence type="predicted"/>
<accession>A0A7Y9EPS0</accession>
<evidence type="ECO:0000313" key="3">
    <source>
        <dbReference type="Proteomes" id="UP000529783"/>
    </source>
</evidence>
<gene>
    <name evidence="2" type="ORF">BJY14_007645</name>
</gene>
<keyword evidence="3" id="KW-1185">Reference proteome</keyword>
<dbReference type="AlphaFoldDB" id="A0A7Y9EPS0"/>
<feature type="domain" description="Xylose isomerase-like TIM barrel" evidence="1">
    <location>
        <begin position="22"/>
        <end position="249"/>
    </location>
</feature>
<keyword evidence="2" id="KW-0413">Isomerase</keyword>
<comment type="caution">
    <text evidence="2">The sequence shown here is derived from an EMBL/GenBank/DDBJ whole genome shotgun (WGS) entry which is preliminary data.</text>
</comment>
<organism evidence="2 3">
    <name type="scientific">Actinomadura luteofluorescens</name>
    <dbReference type="NCBI Taxonomy" id="46163"/>
    <lineage>
        <taxon>Bacteria</taxon>
        <taxon>Bacillati</taxon>
        <taxon>Actinomycetota</taxon>
        <taxon>Actinomycetes</taxon>
        <taxon>Streptosporangiales</taxon>
        <taxon>Thermomonosporaceae</taxon>
        <taxon>Actinomadura</taxon>
    </lineage>
</organism>
<dbReference type="GO" id="GO:0016853">
    <property type="term" value="F:isomerase activity"/>
    <property type="evidence" value="ECO:0007669"/>
    <property type="project" value="UniProtKB-KW"/>
</dbReference>
<evidence type="ECO:0000313" key="2">
    <source>
        <dbReference type="EMBL" id="NYD51662.1"/>
    </source>
</evidence>